<comment type="similarity">
    <text evidence="1">Belongs to the Mo25 family.</text>
</comment>
<evidence type="ECO:0000256" key="2">
    <source>
        <dbReference type="SAM" id="MobiDB-lite"/>
    </source>
</evidence>
<dbReference type="InterPro" id="IPR016024">
    <property type="entry name" value="ARM-type_fold"/>
</dbReference>
<proteinExistence type="inferred from homology"/>
<dbReference type="InterPro" id="IPR011989">
    <property type="entry name" value="ARM-like"/>
</dbReference>
<dbReference type="SUPFAM" id="SSF48371">
    <property type="entry name" value="ARM repeat"/>
    <property type="match status" value="2"/>
</dbReference>
<dbReference type="OrthoDB" id="609103at2759"/>
<dbReference type="EMBL" id="ASPP01018869">
    <property type="protein sequence ID" value="ETO15708.1"/>
    <property type="molecule type" value="Genomic_DNA"/>
</dbReference>
<gene>
    <name evidence="3" type="ORF">RFI_21664</name>
</gene>
<reference evidence="3 4" key="1">
    <citation type="journal article" date="2013" name="Curr. Biol.">
        <title>The Genome of the Foraminiferan Reticulomyxa filosa.</title>
        <authorList>
            <person name="Glockner G."/>
            <person name="Hulsmann N."/>
            <person name="Schleicher M."/>
            <person name="Noegel A.A."/>
            <person name="Eichinger L."/>
            <person name="Gallinger C."/>
            <person name="Pawlowski J."/>
            <person name="Sierra R."/>
            <person name="Euteneuer U."/>
            <person name="Pillet L."/>
            <person name="Moustafa A."/>
            <person name="Platzer M."/>
            <person name="Groth M."/>
            <person name="Szafranski K."/>
            <person name="Schliwa M."/>
        </authorList>
    </citation>
    <scope>NUCLEOTIDE SEQUENCE [LARGE SCALE GENOMIC DNA]</scope>
</reference>
<protein>
    <recommendedName>
        <fullName evidence="5">Calcium binding protein 39</fullName>
    </recommendedName>
</protein>
<sequence>MKKLTTFFAGSKQTDIVETTLKHLAQLDDTNKRSFATEKLSEDLKTLQFLLYGDPDHEADAEEVKKLTPLILETDKNGHNLFYKLCKYMKELPFEAKKQAAQVICFMVRRCNKNDLPEYLQNHKDIFQFLIEGFEDHQLAQHAGSVLQEMAKRSEIGVMLFDIPCHFNKLSSTIIFKPSSLTKSTSLFMDNCFQKTKKGEEKKASFFFLPLPEIKKKKLINNRDALAKMVAEESKAAEAESDRSDANTKSTNEDVKKDEANATDAQKNGCLEITTQDSGGIETTLTAKDIITQLFIYAHNPNMIIASDAFEVLSILLNKHESRSKRYIEEHFEEVISYFNGSVMSENYVTQGKFLKLLGDVLLSKHNSKIRLMYITDRNNLRIFMTLLKNTSRLISYESFHVFKLFVVNPAKSDDVHIILFKNREKLVKLLEEFQTQRGETDAEFRREKEIVIEHLKNMEKPQIQEKKT</sequence>
<evidence type="ECO:0008006" key="5">
    <source>
        <dbReference type="Google" id="ProtNLM"/>
    </source>
</evidence>
<organism evidence="3 4">
    <name type="scientific">Reticulomyxa filosa</name>
    <dbReference type="NCBI Taxonomy" id="46433"/>
    <lineage>
        <taxon>Eukaryota</taxon>
        <taxon>Sar</taxon>
        <taxon>Rhizaria</taxon>
        <taxon>Retaria</taxon>
        <taxon>Foraminifera</taxon>
        <taxon>Monothalamids</taxon>
        <taxon>Reticulomyxidae</taxon>
        <taxon>Reticulomyxa</taxon>
    </lineage>
</organism>
<dbReference type="InterPro" id="IPR013878">
    <property type="entry name" value="Mo25"/>
</dbReference>
<comment type="caution">
    <text evidence="3">The sequence shown here is derived from an EMBL/GenBank/DDBJ whole genome shotgun (WGS) entry which is preliminary data.</text>
</comment>
<evidence type="ECO:0000313" key="4">
    <source>
        <dbReference type="Proteomes" id="UP000023152"/>
    </source>
</evidence>
<dbReference type="Gene3D" id="1.25.10.10">
    <property type="entry name" value="Leucine-rich Repeat Variant"/>
    <property type="match status" value="2"/>
</dbReference>
<evidence type="ECO:0000313" key="3">
    <source>
        <dbReference type="EMBL" id="ETO15708.1"/>
    </source>
</evidence>
<dbReference type="GO" id="GO:0035556">
    <property type="term" value="P:intracellular signal transduction"/>
    <property type="evidence" value="ECO:0007669"/>
    <property type="project" value="TreeGrafter"/>
</dbReference>
<feature type="compositionally biased region" description="Basic and acidic residues" evidence="2">
    <location>
        <begin position="234"/>
        <end position="260"/>
    </location>
</feature>
<accession>X6MNY0</accession>
<dbReference type="Pfam" id="PF08569">
    <property type="entry name" value="Mo25"/>
    <property type="match status" value="1"/>
</dbReference>
<evidence type="ECO:0000256" key="1">
    <source>
        <dbReference type="ARBA" id="ARBA00011012"/>
    </source>
</evidence>
<name>X6MNY0_RETFI</name>
<dbReference type="PANTHER" id="PTHR10182">
    <property type="entry name" value="CALCIUM-BINDING PROTEIN 39-RELATED"/>
    <property type="match status" value="1"/>
</dbReference>
<keyword evidence="4" id="KW-1185">Reference proteome</keyword>
<dbReference type="AlphaFoldDB" id="X6MNY0"/>
<dbReference type="GO" id="GO:0043539">
    <property type="term" value="F:protein serine/threonine kinase activator activity"/>
    <property type="evidence" value="ECO:0007669"/>
    <property type="project" value="TreeGrafter"/>
</dbReference>
<dbReference type="PANTHER" id="PTHR10182:SF3">
    <property type="entry name" value="PROTEIN MO25"/>
    <property type="match status" value="1"/>
</dbReference>
<feature type="region of interest" description="Disordered" evidence="2">
    <location>
        <begin position="234"/>
        <end position="261"/>
    </location>
</feature>
<dbReference type="Proteomes" id="UP000023152">
    <property type="component" value="Unassembled WGS sequence"/>
</dbReference>